<dbReference type="PANTHER" id="PTHR42921">
    <property type="entry name" value="ACETOACETYL-COA SYNTHETASE"/>
    <property type="match status" value="1"/>
</dbReference>
<reference evidence="1 2" key="1">
    <citation type="submission" date="2024-04" db="EMBL/GenBank/DDBJ databases">
        <authorList>
            <person name="Waldvogel A.-M."/>
            <person name="Schoenle A."/>
        </authorList>
    </citation>
    <scope>NUCLEOTIDE SEQUENCE [LARGE SCALE GENOMIC DNA]</scope>
</reference>
<organism evidence="1 2">
    <name type="scientific">Knipowitschia caucasica</name>
    <name type="common">Caucasian dwarf goby</name>
    <name type="synonym">Pomatoschistus caucasicus</name>
    <dbReference type="NCBI Taxonomy" id="637954"/>
    <lineage>
        <taxon>Eukaryota</taxon>
        <taxon>Metazoa</taxon>
        <taxon>Chordata</taxon>
        <taxon>Craniata</taxon>
        <taxon>Vertebrata</taxon>
        <taxon>Euteleostomi</taxon>
        <taxon>Actinopterygii</taxon>
        <taxon>Neopterygii</taxon>
        <taxon>Teleostei</taxon>
        <taxon>Neoteleostei</taxon>
        <taxon>Acanthomorphata</taxon>
        <taxon>Gobiaria</taxon>
        <taxon>Gobiiformes</taxon>
        <taxon>Gobioidei</taxon>
        <taxon>Gobiidae</taxon>
        <taxon>Gobiinae</taxon>
        <taxon>Knipowitschia</taxon>
    </lineage>
</organism>
<dbReference type="Proteomes" id="UP001497482">
    <property type="component" value="Chromosome 9"/>
</dbReference>
<evidence type="ECO:0000313" key="1">
    <source>
        <dbReference type="EMBL" id="CAL1614787.1"/>
    </source>
</evidence>
<gene>
    <name evidence="1" type="ORF">KC01_LOCUS40821</name>
</gene>
<dbReference type="EMBL" id="OZ035831">
    <property type="protein sequence ID" value="CAL1614787.1"/>
    <property type="molecule type" value="Genomic_DNA"/>
</dbReference>
<proteinExistence type="predicted"/>
<protein>
    <submittedName>
        <fullName evidence="1">Uncharacterized protein</fullName>
    </submittedName>
</protein>
<dbReference type="PANTHER" id="PTHR42921:SF1">
    <property type="entry name" value="ACETOACETYL-COA SYNTHETASE"/>
    <property type="match status" value="1"/>
</dbReference>
<sequence>MTDSCEGGQGALSPPVPAEEPFPWADIWTRTCSFLEAAAFRGFCEIRDMETHSLQSLHTILSTGSPLKPQSYDYVFHCIKRNVLLGSISGTRPPSLL</sequence>
<keyword evidence="2" id="KW-1185">Reference proteome</keyword>
<evidence type="ECO:0000313" key="2">
    <source>
        <dbReference type="Proteomes" id="UP001497482"/>
    </source>
</evidence>
<dbReference type="GO" id="GO:0032024">
    <property type="term" value="P:positive regulation of insulin secretion"/>
    <property type="evidence" value="ECO:0007669"/>
    <property type="project" value="TreeGrafter"/>
</dbReference>
<name>A0AAV2MMR3_KNICA</name>
<dbReference type="AlphaFoldDB" id="A0AAV2MMR3"/>
<dbReference type="GO" id="GO:0030729">
    <property type="term" value="F:acetoacetate-CoA ligase activity"/>
    <property type="evidence" value="ECO:0007669"/>
    <property type="project" value="TreeGrafter"/>
</dbReference>
<accession>A0AAV2MMR3</accession>